<dbReference type="PANTHER" id="PTHR31642">
    <property type="entry name" value="TRICHOTHECENE 3-O-ACETYLTRANSFERASE"/>
    <property type="match status" value="1"/>
</dbReference>
<evidence type="ECO:0000259" key="3">
    <source>
        <dbReference type="Pfam" id="PF22664"/>
    </source>
</evidence>
<evidence type="ECO:0000256" key="1">
    <source>
        <dbReference type="ARBA" id="ARBA00022679"/>
    </source>
</evidence>
<dbReference type="InterPro" id="IPR023213">
    <property type="entry name" value="CAT-like_dom_sf"/>
</dbReference>
<name>A0A5M3ZCU9_ASPTE</name>
<keyword evidence="1 4" id="KW-0808">Transferase</keyword>
<sequence length="453" mass="50406">MATFEHIEDVIGQLPMLKSYTHILLCFPLAESQRNEAIESLESAVRHVIKTFPFLAGKVVNERKGLNSSGTFKVVPCETWESPDHQFVRVVDRSFMLASYDEIRGAQAPASMLPGSQLGYRVAFPAQYHEAEDDPAPVLDIQCNLIRGGLLLDIAAQHNIIDASGIFQIANLVALSMRGESIPEDVVKEGNCDRRNIIPLLEADEPLLDHSKLKASSAVQNPPPANFLQGYKWQIFKFSAQALTRITAEGCQRPQDFVPSVRFISANDCLTAFLWQRVSAMRLKRLHTPEAVSKLSRAVDLRRAMGIPPAYMGHMIRVANTSLTFQEIVASSLSRLASLLRKNVLDVSQPYAVRSYVTFIANETDKSKIAYAGSFDPFTDMSCSSIAHITAPEFGRLGAPDFIRRPTYGPLPCCTYVAPEKNDGYVVLMCLHEDEYRVLDQDKAWSDVVKRIG</sequence>
<dbReference type="AlphaFoldDB" id="A0A5M3ZCU9"/>
<dbReference type="OrthoDB" id="1862401at2759"/>
<dbReference type="PANTHER" id="PTHR31642:SF310">
    <property type="entry name" value="FATTY ALCOHOL:CAFFEOYL-COA ACYLTRANSFERASE"/>
    <property type="match status" value="1"/>
</dbReference>
<protein>
    <submittedName>
        <fullName evidence="4">Transferase family protein</fullName>
    </submittedName>
</protein>
<keyword evidence="5" id="KW-1185">Reference proteome</keyword>
<dbReference type="Gene3D" id="3.30.559.10">
    <property type="entry name" value="Chloramphenicol acetyltransferase-like domain"/>
    <property type="match status" value="2"/>
</dbReference>
<dbReference type="EMBL" id="BLJY01000010">
    <property type="protein sequence ID" value="GFF19417.1"/>
    <property type="molecule type" value="Genomic_DNA"/>
</dbReference>
<dbReference type="InterPro" id="IPR054710">
    <property type="entry name" value="Tri101-like_N"/>
</dbReference>
<dbReference type="GO" id="GO:0016747">
    <property type="term" value="F:acyltransferase activity, transferring groups other than amino-acyl groups"/>
    <property type="evidence" value="ECO:0007669"/>
    <property type="project" value="TreeGrafter"/>
</dbReference>
<evidence type="ECO:0000256" key="2">
    <source>
        <dbReference type="ARBA" id="ARBA00023315"/>
    </source>
</evidence>
<comment type="caution">
    <text evidence="4">The sequence shown here is derived from an EMBL/GenBank/DDBJ whole genome shotgun (WGS) entry which is preliminary data.</text>
</comment>
<dbReference type="InterPro" id="IPR050317">
    <property type="entry name" value="Plant_Fungal_Acyltransferase"/>
</dbReference>
<keyword evidence="2" id="KW-0012">Acyltransferase</keyword>
<evidence type="ECO:0000313" key="5">
    <source>
        <dbReference type="Proteomes" id="UP000452235"/>
    </source>
</evidence>
<proteinExistence type="predicted"/>
<dbReference type="VEuPathDB" id="FungiDB:ATEG_08664"/>
<evidence type="ECO:0000313" key="4">
    <source>
        <dbReference type="EMBL" id="GFF19417.1"/>
    </source>
</evidence>
<organism evidence="4 5">
    <name type="scientific">Aspergillus terreus</name>
    <dbReference type="NCBI Taxonomy" id="33178"/>
    <lineage>
        <taxon>Eukaryota</taxon>
        <taxon>Fungi</taxon>
        <taxon>Dikarya</taxon>
        <taxon>Ascomycota</taxon>
        <taxon>Pezizomycotina</taxon>
        <taxon>Eurotiomycetes</taxon>
        <taxon>Eurotiomycetidae</taxon>
        <taxon>Eurotiales</taxon>
        <taxon>Aspergillaceae</taxon>
        <taxon>Aspergillus</taxon>
        <taxon>Aspergillus subgen. Circumdati</taxon>
    </lineage>
</organism>
<feature type="domain" description="Trichothecene 3-O-acetyltransferase-like N-terminal" evidence="3">
    <location>
        <begin position="20"/>
        <end position="173"/>
    </location>
</feature>
<accession>A0A5M3ZCU9</accession>
<dbReference type="Proteomes" id="UP000452235">
    <property type="component" value="Unassembled WGS sequence"/>
</dbReference>
<dbReference type="Pfam" id="PF22664">
    <property type="entry name" value="TRI-like_N"/>
    <property type="match status" value="1"/>
</dbReference>
<gene>
    <name evidence="4" type="ORF">ATEIFO6365_0010019000</name>
</gene>
<reference evidence="4 5" key="1">
    <citation type="submission" date="2020-01" db="EMBL/GenBank/DDBJ databases">
        <title>Aspergillus terreus IFO 6365 whole genome shotgun sequence.</title>
        <authorList>
            <person name="Kanamasa S."/>
            <person name="Takahashi H."/>
        </authorList>
    </citation>
    <scope>NUCLEOTIDE SEQUENCE [LARGE SCALE GENOMIC DNA]</scope>
    <source>
        <strain evidence="4 5">IFO 6365</strain>
    </source>
</reference>